<dbReference type="InterPro" id="IPR036116">
    <property type="entry name" value="FN3_sf"/>
</dbReference>
<gene>
    <name evidence="1" type="ORF">S06H3_50400</name>
</gene>
<dbReference type="SUPFAM" id="SSF49265">
    <property type="entry name" value="Fibronectin type III"/>
    <property type="match status" value="1"/>
</dbReference>
<evidence type="ECO:0000313" key="1">
    <source>
        <dbReference type="EMBL" id="GAI42964.1"/>
    </source>
</evidence>
<sequence>SSYTFRISTYTESGAIGNSIFTVTLAHPGTYYVLHNLNENTTYWARVYSYDSEDASNNSTFLETLNWVAINSINEPPYPFELIYSSGVMSYSGADTNIYLDWEEIPDPDPGDFIHHYEVYWASYPEVEYSNFSGSATVVVSSFTITYGLKEDTTFWWFAVACDSGWQEVDSSRLKVES</sequence>
<proteinExistence type="predicted"/>
<name>X1QI87_9ZZZZ</name>
<reference evidence="1" key="1">
    <citation type="journal article" date="2014" name="Front. Microbiol.">
        <title>High frequency of phylogenetically diverse reductive dehalogenase-homologous genes in deep subseafloor sedimentary metagenomes.</title>
        <authorList>
            <person name="Kawai M."/>
            <person name="Futagami T."/>
            <person name="Toyoda A."/>
            <person name="Takaki Y."/>
            <person name="Nishi S."/>
            <person name="Hori S."/>
            <person name="Arai W."/>
            <person name="Tsubouchi T."/>
            <person name="Morono Y."/>
            <person name="Uchiyama I."/>
            <person name="Ito T."/>
            <person name="Fujiyama A."/>
            <person name="Inagaki F."/>
            <person name="Takami H."/>
        </authorList>
    </citation>
    <scope>NUCLEOTIDE SEQUENCE</scope>
    <source>
        <strain evidence="1">Expedition CK06-06</strain>
    </source>
</reference>
<protein>
    <recommendedName>
        <fullName evidence="2">Fibronectin type-III domain-containing protein</fullName>
    </recommendedName>
</protein>
<accession>X1QI87</accession>
<comment type="caution">
    <text evidence="1">The sequence shown here is derived from an EMBL/GenBank/DDBJ whole genome shotgun (WGS) entry which is preliminary data.</text>
</comment>
<evidence type="ECO:0008006" key="2">
    <source>
        <dbReference type="Google" id="ProtNLM"/>
    </source>
</evidence>
<dbReference type="EMBL" id="BARV01031911">
    <property type="protein sequence ID" value="GAI42964.1"/>
    <property type="molecule type" value="Genomic_DNA"/>
</dbReference>
<feature type="non-terminal residue" evidence="1">
    <location>
        <position position="1"/>
    </location>
</feature>
<dbReference type="AlphaFoldDB" id="X1QI87"/>
<organism evidence="1">
    <name type="scientific">marine sediment metagenome</name>
    <dbReference type="NCBI Taxonomy" id="412755"/>
    <lineage>
        <taxon>unclassified sequences</taxon>
        <taxon>metagenomes</taxon>
        <taxon>ecological metagenomes</taxon>
    </lineage>
</organism>